<organism evidence="2 3">
    <name type="scientific">Candidatus Tanganyikabacteria bacterium</name>
    <dbReference type="NCBI Taxonomy" id="2961651"/>
    <lineage>
        <taxon>Bacteria</taxon>
        <taxon>Bacillati</taxon>
        <taxon>Candidatus Sericytochromatia</taxon>
        <taxon>Candidatus Tanganyikabacteria</taxon>
    </lineage>
</organism>
<sequence length="261" mass="26093">MQAIGQVLGQLAPVVGNLLGGQQAKPGNAAQAPGLGFGLDGAAITPQGNAATIALGNHAPPFGQNPGFGGQPIAGNGGIAQLVEAIMQIIAGFMRLFGFGGGGAPVADPGGNPGFGDPGFGNPGFGDPGFGDPGFGDPGFEPFQAGNAGAATRPQAPGQAQSTGSATEYERGLLEAANQVRRGMGLRELRWADDLSQTARRSAAAGTHLGAPEILSFGDGTPAQAIDIWRGSPPHWSLLTDPNFSEMGAGRQGGNSAITFR</sequence>
<comment type="caution">
    <text evidence="2">The sequence shown here is derived from an EMBL/GenBank/DDBJ whole genome shotgun (WGS) entry which is preliminary data.</text>
</comment>
<gene>
    <name evidence="2" type="ORF">FJZ00_03545</name>
</gene>
<name>A0A937X5X8_9BACT</name>
<evidence type="ECO:0008006" key="4">
    <source>
        <dbReference type="Google" id="ProtNLM"/>
    </source>
</evidence>
<evidence type="ECO:0000313" key="2">
    <source>
        <dbReference type="EMBL" id="MBM3274201.1"/>
    </source>
</evidence>
<dbReference type="Gene3D" id="3.40.33.10">
    <property type="entry name" value="CAP"/>
    <property type="match status" value="1"/>
</dbReference>
<accession>A0A937X5X8</accession>
<feature type="compositionally biased region" description="Gly residues" evidence="1">
    <location>
        <begin position="111"/>
        <end position="137"/>
    </location>
</feature>
<dbReference type="InterPro" id="IPR035940">
    <property type="entry name" value="CAP_sf"/>
</dbReference>
<reference evidence="2 3" key="1">
    <citation type="submission" date="2019-03" db="EMBL/GenBank/DDBJ databases">
        <title>Lake Tanganyika Metagenome-Assembled Genomes (MAGs).</title>
        <authorList>
            <person name="Tran P."/>
        </authorList>
    </citation>
    <scope>NUCLEOTIDE SEQUENCE [LARGE SCALE GENOMIC DNA]</scope>
    <source>
        <strain evidence="2">K_DeepCast_65m_m2_236</strain>
    </source>
</reference>
<proteinExistence type="predicted"/>
<evidence type="ECO:0000256" key="1">
    <source>
        <dbReference type="SAM" id="MobiDB-lite"/>
    </source>
</evidence>
<feature type="region of interest" description="Disordered" evidence="1">
    <location>
        <begin position="109"/>
        <end position="167"/>
    </location>
</feature>
<evidence type="ECO:0000313" key="3">
    <source>
        <dbReference type="Proteomes" id="UP000703893"/>
    </source>
</evidence>
<dbReference type="SUPFAM" id="SSF55797">
    <property type="entry name" value="PR-1-like"/>
    <property type="match status" value="1"/>
</dbReference>
<protein>
    <recommendedName>
        <fullName evidence="4">SCP domain-containing protein</fullName>
    </recommendedName>
</protein>
<dbReference type="Proteomes" id="UP000703893">
    <property type="component" value="Unassembled WGS sequence"/>
</dbReference>
<dbReference type="EMBL" id="VGJX01000150">
    <property type="protein sequence ID" value="MBM3274201.1"/>
    <property type="molecule type" value="Genomic_DNA"/>
</dbReference>
<dbReference type="AlphaFoldDB" id="A0A937X5X8"/>